<reference evidence="2" key="1">
    <citation type="journal article" date="2023" name="Insect Mol. Biol.">
        <title>Genome sequencing provides insights into the evolution of gene families encoding plant cell wall-degrading enzymes in longhorned beetles.</title>
        <authorList>
            <person name="Shin N.R."/>
            <person name="Okamura Y."/>
            <person name="Kirsch R."/>
            <person name="Pauchet Y."/>
        </authorList>
    </citation>
    <scope>NUCLEOTIDE SEQUENCE</scope>
    <source>
        <strain evidence="2">MMC_N1</strain>
    </source>
</reference>
<sequence>MQNYKTQETIVKLFYYYVVLHRIIDVASIENFQDRFVQMADITIMLARNLDAHSNLYISMLKGNLTEHEAFYLLERYAVLYLTTCTSHGHSHEVFSGQHHSHDEPSEPPSFKYSKSANEIYESQKDT</sequence>
<evidence type="ECO:0000256" key="1">
    <source>
        <dbReference type="SAM" id="MobiDB-lite"/>
    </source>
</evidence>
<keyword evidence="3" id="KW-1185">Reference proteome</keyword>
<dbReference type="EMBL" id="JAPWTJ010001127">
    <property type="protein sequence ID" value="KAJ8973719.1"/>
    <property type="molecule type" value="Genomic_DNA"/>
</dbReference>
<organism evidence="2 3">
    <name type="scientific">Molorchus minor</name>
    <dbReference type="NCBI Taxonomy" id="1323400"/>
    <lineage>
        <taxon>Eukaryota</taxon>
        <taxon>Metazoa</taxon>
        <taxon>Ecdysozoa</taxon>
        <taxon>Arthropoda</taxon>
        <taxon>Hexapoda</taxon>
        <taxon>Insecta</taxon>
        <taxon>Pterygota</taxon>
        <taxon>Neoptera</taxon>
        <taxon>Endopterygota</taxon>
        <taxon>Coleoptera</taxon>
        <taxon>Polyphaga</taxon>
        <taxon>Cucujiformia</taxon>
        <taxon>Chrysomeloidea</taxon>
        <taxon>Cerambycidae</taxon>
        <taxon>Lamiinae</taxon>
        <taxon>Monochamini</taxon>
        <taxon>Molorchus</taxon>
    </lineage>
</organism>
<evidence type="ECO:0000313" key="2">
    <source>
        <dbReference type="EMBL" id="KAJ8973719.1"/>
    </source>
</evidence>
<name>A0ABQ9J7V9_9CUCU</name>
<comment type="caution">
    <text evidence="2">The sequence shown here is derived from an EMBL/GenBank/DDBJ whole genome shotgun (WGS) entry which is preliminary data.</text>
</comment>
<evidence type="ECO:0000313" key="3">
    <source>
        <dbReference type="Proteomes" id="UP001162164"/>
    </source>
</evidence>
<dbReference type="Proteomes" id="UP001162164">
    <property type="component" value="Unassembled WGS sequence"/>
</dbReference>
<feature type="region of interest" description="Disordered" evidence="1">
    <location>
        <begin position="93"/>
        <end position="127"/>
    </location>
</feature>
<gene>
    <name evidence="2" type="ORF">NQ317_009313</name>
</gene>
<proteinExistence type="predicted"/>
<accession>A0ABQ9J7V9</accession>
<protein>
    <submittedName>
        <fullName evidence="2">Uncharacterized protein</fullName>
    </submittedName>
</protein>